<dbReference type="Proteomes" id="UP000649617">
    <property type="component" value="Unassembled WGS sequence"/>
</dbReference>
<dbReference type="OrthoDB" id="300855at2759"/>
<evidence type="ECO:0000256" key="4">
    <source>
        <dbReference type="ARBA" id="ARBA00023136"/>
    </source>
</evidence>
<comment type="caution">
    <text evidence="7">The sequence shown here is derived from an EMBL/GenBank/DDBJ whole genome shotgun (WGS) entry which is preliminary data.</text>
</comment>
<reference evidence="7" key="1">
    <citation type="submission" date="2021-02" db="EMBL/GenBank/DDBJ databases">
        <authorList>
            <person name="Dougan E. K."/>
            <person name="Rhodes N."/>
            <person name="Thang M."/>
            <person name="Chan C."/>
        </authorList>
    </citation>
    <scope>NUCLEOTIDE SEQUENCE</scope>
</reference>
<comment type="subcellular location">
    <subcellularLocation>
        <location evidence="1">Membrane</location>
        <topology evidence="1">Multi-pass membrane protein</topology>
    </subcellularLocation>
</comment>
<accession>A0A812JA97</accession>
<name>A0A812JA97_SYMPI</name>
<keyword evidence="3 5" id="KW-1133">Transmembrane helix</keyword>
<protein>
    <submittedName>
        <fullName evidence="7">Itr-1 protein</fullName>
    </submittedName>
</protein>
<feature type="transmembrane region" description="Helical" evidence="5">
    <location>
        <begin position="388"/>
        <end position="410"/>
    </location>
</feature>
<dbReference type="AlphaFoldDB" id="A0A812JA97"/>
<dbReference type="InterPro" id="IPR015925">
    <property type="entry name" value="Ryanodine_IP3_receptor"/>
</dbReference>
<evidence type="ECO:0000256" key="5">
    <source>
        <dbReference type="SAM" id="Phobius"/>
    </source>
</evidence>
<keyword evidence="2 5" id="KW-0812">Transmembrane</keyword>
<organism evidence="7 8">
    <name type="scientific">Symbiodinium pilosum</name>
    <name type="common">Dinoflagellate</name>
    <dbReference type="NCBI Taxonomy" id="2952"/>
    <lineage>
        <taxon>Eukaryota</taxon>
        <taxon>Sar</taxon>
        <taxon>Alveolata</taxon>
        <taxon>Dinophyceae</taxon>
        <taxon>Suessiales</taxon>
        <taxon>Symbiodiniaceae</taxon>
        <taxon>Symbiodinium</taxon>
    </lineage>
</organism>
<feature type="transmembrane region" description="Helical" evidence="5">
    <location>
        <begin position="240"/>
        <end position="257"/>
    </location>
</feature>
<feature type="domain" description="Ion transport" evidence="6">
    <location>
        <begin position="362"/>
        <end position="488"/>
    </location>
</feature>
<feature type="transmembrane region" description="Helical" evidence="5">
    <location>
        <begin position="338"/>
        <end position="357"/>
    </location>
</feature>
<feature type="non-terminal residue" evidence="7">
    <location>
        <position position="1"/>
    </location>
</feature>
<gene>
    <name evidence="7" type="primary">itr-1</name>
    <name evidence="7" type="ORF">SPIL2461_LOCUS1848</name>
</gene>
<dbReference type="GO" id="GO:0006816">
    <property type="term" value="P:calcium ion transport"/>
    <property type="evidence" value="ECO:0007669"/>
    <property type="project" value="InterPro"/>
</dbReference>
<evidence type="ECO:0000256" key="3">
    <source>
        <dbReference type="ARBA" id="ARBA00022989"/>
    </source>
</evidence>
<evidence type="ECO:0000313" key="8">
    <source>
        <dbReference type="Proteomes" id="UP000649617"/>
    </source>
</evidence>
<evidence type="ECO:0000256" key="2">
    <source>
        <dbReference type="ARBA" id="ARBA00022692"/>
    </source>
</evidence>
<dbReference type="GO" id="GO:0005216">
    <property type="term" value="F:monoatomic ion channel activity"/>
    <property type="evidence" value="ECO:0007669"/>
    <property type="project" value="InterPro"/>
</dbReference>
<dbReference type="GO" id="GO:0016020">
    <property type="term" value="C:membrane"/>
    <property type="evidence" value="ECO:0007669"/>
    <property type="project" value="UniProtKB-SubCell"/>
</dbReference>
<dbReference type="PANTHER" id="PTHR13715:SF99">
    <property type="entry name" value="INOSITOL 1,4,5-TRISPHOSPHATE RECEPTOR-LIKE PROTEIN A"/>
    <property type="match status" value="1"/>
</dbReference>
<keyword evidence="4 5" id="KW-0472">Membrane</keyword>
<dbReference type="EMBL" id="CAJNIZ010001891">
    <property type="protein sequence ID" value="CAE7202231.1"/>
    <property type="molecule type" value="Genomic_DNA"/>
</dbReference>
<evidence type="ECO:0000313" key="7">
    <source>
        <dbReference type="EMBL" id="CAE7202231.1"/>
    </source>
</evidence>
<feature type="transmembrane region" description="Helical" evidence="5">
    <location>
        <begin position="463"/>
        <end position="482"/>
    </location>
</feature>
<sequence length="600" mass="69179">VAMRTVQSEMVAAIPLEANMRALLTPSADPTEVYNALLDASVLAEELLEDLSDADIRNFFSSWEISPYSSTFEKIVKPVQASGAPSSEEEENFVDDVAQYLSEKHFFQERQKYHMRSRHRLAYSFLSRFVRTIEVMTDGNLHYLHFCLPVTAMWYVYGEAKQNILDTVPFNSPEIKARYFIRMCIDLHRESKLIKDLSRFSIVPQRLLKVAQRNIPDWMHRPFQIFLCDDAKNMTRLLRGALYLGLLLAAHTGMFLVPAEDSEDVESRWVSPRAAILAYTLGGLYFLCTATWLLLTIAIKFPIALHEVREDTVGHHIQIPRFVGNLWAIWKLISEGHVAWRFLLLGCCVCAFLFRHFWLLCFILMDFWCQSSVLATVFRAICAPLRSLAMTFLGLVIITFVYAGIGFRYFRDDFHHFCNENIVTCTENILYQGTRAGIVGLSLMLSSTKPGNPDWTERMMYDMSYFIIFGVIVLNTIVGLIVDSFGALRLDMEARENDQRTQTFISCIDRRNVEQVAQMRGIADGFEYHETHRQNKWDYMAFIFHLCETELEELTGPEHHIRTLMDRGDAKWIPIGRSKFLEGSDMGVRPQAGMMREFSP</sequence>
<dbReference type="Gene3D" id="1.10.287.70">
    <property type="match status" value="1"/>
</dbReference>
<dbReference type="Pfam" id="PF00520">
    <property type="entry name" value="Ion_trans"/>
    <property type="match status" value="1"/>
</dbReference>
<dbReference type="InterPro" id="IPR005821">
    <property type="entry name" value="Ion_trans_dom"/>
</dbReference>
<evidence type="ECO:0000259" key="6">
    <source>
        <dbReference type="Pfam" id="PF00520"/>
    </source>
</evidence>
<proteinExistence type="predicted"/>
<evidence type="ECO:0000256" key="1">
    <source>
        <dbReference type="ARBA" id="ARBA00004141"/>
    </source>
</evidence>
<feature type="transmembrane region" description="Helical" evidence="5">
    <location>
        <begin position="277"/>
        <end position="299"/>
    </location>
</feature>
<keyword evidence="8" id="KW-1185">Reference proteome</keyword>
<dbReference type="PANTHER" id="PTHR13715">
    <property type="entry name" value="RYANODINE RECEPTOR AND IP3 RECEPTOR"/>
    <property type="match status" value="1"/>
</dbReference>